<dbReference type="Pfam" id="PF00672">
    <property type="entry name" value="HAMP"/>
    <property type="match status" value="1"/>
</dbReference>
<dbReference type="InterPro" id="IPR005467">
    <property type="entry name" value="His_kinase_dom"/>
</dbReference>
<dbReference type="STRING" id="47839.BN973_00034"/>
<gene>
    <name evidence="15" type="ORF">AWC29_11160</name>
    <name evidence="14" type="ORF">BN973_00034</name>
</gene>
<dbReference type="Pfam" id="PF00512">
    <property type="entry name" value="HisKA"/>
    <property type="match status" value="1"/>
</dbReference>
<dbReference type="Gene3D" id="3.30.565.10">
    <property type="entry name" value="Histidine kinase-like ATPase, C-terminal domain"/>
    <property type="match status" value="1"/>
</dbReference>
<dbReference type="SMART" id="SM00388">
    <property type="entry name" value="HisKA"/>
    <property type="match status" value="1"/>
</dbReference>
<dbReference type="Proteomes" id="UP000193710">
    <property type="component" value="Unassembled WGS sequence"/>
</dbReference>
<feature type="transmembrane region" description="Helical" evidence="11">
    <location>
        <begin position="164"/>
        <end position="190"/>
    </location>
</feature>
<feature type="domain" description="Histidine kinase" evidence="12">
    <location>
        <begin position="252"/>
        <end position="461"/>
    </location>
</feature>
<dbReference type="eggNOG" id="COG2205">
    <property type="taxonomic scope" value="Bacteria"/>
</dbReference>
<evidence type="ECO:0000259" key="13">
    <source>
        <dbReference type="PROSITE" id="PS50885"/>
    </source>
</evidence>
<evidence type="ECO:0000256" key="7">
    <source>
        <dbReference type="ARBA" id="ARBA00022777"/>
    </source>
</evidence>
<dbReference type="AlphaFoldDB" id="A0A024JR78"/>
<dbReference type="PANTHER" id="PTHR45436">
    <property type="entry name" value="SENSOR HISTIDINE KINASE YKOH"/>
    <property type="match status" value="1"/>
</dbReference>
<dbReference type="OrthoDB" id="9786919at2"/>
<keyword evidence="10 11" id="KW-0472">Membrane</keyword>
<dbReference type="GO" id="GO:0000155">
    <property type="term" value="F:phosphorelay sensor kinase activity"/>
    <property type="evidence" value="ECO:0007669"/>
    <property type="project" value="InterPro"/>
</dbReference>
<evidence type="ECO:0000256" key="11">
    <source>
        <dbReference type="SAM" id="Phobius"/>
    </source>
</evidence>
<keyword evidence="7 14" id="KW-0418">Kinase</keyword>
<dbReference type="GO" id="GO:0005886">
    <property type="term" value="C:plasma membrane"/>
    <property type="evidence" value="ECO:0007669"/>
    <property type="project" value="UniProtKB-SubCell"/>
</dbReference>
<dbReference type="PROSITE" id="PS50109">
    <property type="entry name" value="HIS_KIN"/>
    <property type="match status" value="1"/>
</dbReference>
<evidence type="ECO:0000256" key="9">
    <source>
        <dbReference type="ARBA" id="ARBA00023012"/>
    </source>
</evidence>
<dbReference type="CDD" id="cd00075">
    <property type="entry name" value="HATPase"/>
    <property type="match status" value="1"/>
</dbReference>
<dbReference type="Proteomes" id="UP000028880">
    <property type="component" value="Unassembled WGS sequence"/>
</dbReference>
<evidence type="ECO:0000256" key="5">
    <source>
        <dbReference type="ARBA" id="ARBA00022679"/>
    </source>
</evidence>
<dbReference type="Pfam" id="PF02518">
    <property type="entry name" value="HATPase_c"/>
    <property type="match status" value="1"/>
</dbReference>
<keyword evidence="6 11" id="KW-0812">Transmembrane</keyword>
<proteinExistence type="predicted"/>
<dbReference type="InterPro" id="IPR003661">
    <property type="entry name" value="HisK_dim/P_dom"/>
</dbReference>
<evidence type="ECO:0000259" key="12">
    <source>
        <dbReference type="PROSITE" id="PS50109"/>
    </source>
</evidence>
<dbReference type="SUPFAM" id="SSF47384">
    <property type="entry name" value="Homodimeric domain of signal transducing histidine kinase"/>
    <property type="match status" value="1"/>
</dbReference>
<dbReference type="PROSITE" id="PS50885">
    <property type="entry name" value="HAMP"/>
    <property type="match status" value="1"/>
</dbReference>
<sequence length="472" mass="49554">MAHSGRKPTLLHPRAWSISARSALVSATVILVALAVAGAILLLVLYFALISAADDAAASRLRDIAKTLQSETTPDIDPPLLATDQRIVAVQILDGAGHSVASSSSTPEPPMVALDALGSTPRIGITGAAVRMREVRVSGQALDTPTGRYLVLVGAGTEDVETTVFAVAIGLAAAAPLVIAAAGVATYLLVRRSLRSVEAIRSRVADISASDLAERVPEPPQRDEIFTLATTMNQMLSRLESSQAAQRRFIADASHELRSPLSTVISALEVGVAHPELLDDSLAVDTLLPEARRMQTLVEDLLLLARADERGLALRHADTDIDDLVVTEVTRLRRETALDVHAELAPTRLVGDAGALARVLRNLLDNAARHATSRVEVTVRPEAGQACLTVADDGPGIAPADRQRVFERFVRLDADRSRSGGGTGLGLAIVFEIVAAHGGSVRIDDRPGGGTAVIVQLPLDASTPASSSASSR</sequence>
<dbReference type="FunFam" id="3.30.565.10:FF:000006">
    <property type="entry name" value="Sensor histidine kinase WalK"/>
    <property type="match status" value="1"/>
</dbReference>
<dbReference type="Gene3D" id="1.10.287.130">
    <property type="match status" value="1"/>
</dbReference>
<dbReference type="Gene3D" id="6.10.340.10">
    <property type="match status" value="1"/>
</dbReference>
<dbReference type="CDD" id="cd06225">
    <property type="entry name" value="HAMP"/>
    <property type="match status" value="1"/>
</dbReference>
<feature type="domain" description="HAMP" evidence="13">
    <location>
        <begin position="191"/>
        <end position="244"/>
    </location>
</feature>
<dbReference type="RefSeq" id="WP_051641511.1">
    <property type="nucleotide sequence ID" value="NZ_HG964446.1"/>
</dbReference>
<keyword evidence="16" id="KW-1185">Reference proteome</keyword>
<keyword evidence="4" id="KW-0597">Phosphoprotein</keyword>
<dbReference type="InterPro" id="IPR036890">
    <property type="entry name" value="HATPase_C_sf"/>
</dbReference>
<dbReference type="InterPro" id="IPR003660">
    <property type="entry name" value="HAMP_dom"/>
</dbReference>
<evidence type="ECO:0000256" key="4">
    <source>
        <dbReference type="ARBA" id="ARBA00022553"/>
    </source>
</evidence>
<evidence type="ECO:0000256" key="6">
    <source>
        <dbReference type="ARBA" id="ARBA00022692"/>
    </source>
</evidence>
<dbReference type="EMBL" id="LQPY01000014">
    <property type="protein sequence ID" value="ORX05472.1"/>
    <property type="molecule type" value="Genomic_DNA"/>
</dbReference>
<accession>A0A024JR78</accession>
<keyword evidence="9" id="KW-0902">Two-component regulatory system</keyword>
<reference evidence="15 16" key="3">
    <citation type="submission" date="2016-01" db="EMBL/GenBank/DDBJ databases">
        <title>The new phylogeny of the genus Mycobacterium.</title>
        <authorList>
            <person name="Tarcisio F."/>
            <person name="Conor M."/>
            <person name="Antonella G."/>
            <person name="Elisabetta G."/>
            <person name="Giulia F.S."/>
            <person name="Sara T."/>
            <person name="Anna F."/>
            <person name="Clotilde B."/>
            <person name="Roberto B."/>
            <person name="Veronica D.S."/>
            <person name="Fabio R."/>
            <person name="Monica P."/>
            <person name="Olivier J."/>
            <person name="Enrico T."/>
            <person name="Nicola S."/>
        </authorList>
    </citation>
    <scope>NUCLEOTIDE SEQUENCE [LARGE SCALE GENOMIC DNA]</scope>
    <source>
        <strain evidence="15 16">DSM 44626</strain>
    </source>
</reference>
<evidence type="ECO:0000256" key="3">
    <source>
        <dbReference type="ARBA" id="ARBA00012438"/>
    </source>
</evidence>
<dbReference type="EMBL" id="HG964446">
    <property type="protein sequence ID" value="CDO85703.1"/>
    <property type="molecule type" value="Genomic_DNA"/>
</dbReference>
<dbReference type="PANTHER" id="PTHR45436:SF5">
    <property type="entry name" value="SENSOR HISTIDINE KINASE TRCS"/>
    <property type="match status" value="1"/>
</dbReference>
<dbReference type="EC" id="2.7.13.3" evidence="3"/>
<dbReference type="SUPFAM" id="SSF55874">
    <property type="entry name" value="ATPase domain of HSP90 chaperone/DNA topoisomerase II/histidine kinase"/>
    <property type="match status" value="1"/>
</dbReference>
<dbReference type="CDD" id="cd00082">
    <property type="entry name" value="HisKA"/>
    <property type="match status" value="1"/>
</dbReference>
<dbReference type="SMART" id="SM00387">
    <property type="entry name" value="HATPase_c"/>
    <property type="match status" value="1"/>
</dbReference>
<comment type="catalytic activity">
    <reaction evidence="1">
        <text>ATP + protein L-histidine = ADP + protein N-phospho-L-histidine.</text>
        <dbReference type="EC" id="2.7.13.3"/>
    </reaction>
</comment>
<evidence type="ECO:0000313" key="15">
    <source>
        <dbReference type="EMBL" id="ORX05472.1"/>
    </source>
</evidence>
<reference evidence="14" key="2">
    <citation type="submission" date="2014-04" db="EMBL/GenBank/DDBJ databases">
        <authorList>
            <person name="Urmite Genomes U."/>
        </authorList>
    </citation>
    <scope>NUCLEOTIDE SEQUENCE</scope>
    <source>
        <strain evidence="14">DSM 44626</strain>
    </source>
</reference>
<evidence type="ECO:0000256" key="1">
    <source>
        <dbReference type="ARBA" id="ARBA00000085"/>
    </source>
</evidence>
<comment type="subcellular location">
    <subcellularLocation>
        <location evidence="2">Cell membrane</location>
    </subcellularLocation>
</comment>
<evidence type="ECO:0000256" key="2">
    <source>
        <dbReference type="ARBA" id="ARBA00004236"/>
    </source>
</evidence>
<evidence type="ECO:0000256" key="10">
    <source>
        <dbReference type="ARBA" id="ARBA00023136"/>
    </source>
</evidence>
<dbReference type="InterPro" id="IPR003594">
    <property type="entry name" value="HATPase_dom"/>
</dbReference>
<dbReference type="SMART" id="SM00304">
    <property type="entry name" value="HAMP"/>
    <property type="match status" value="1"/>
</dbReference>
<evidence type="ECO:0000313" key="14">
    <source>
        <dbReference type="EMBL" id="CDO85703.1"/>
    </source>
</evidence>
<feature type="transmembrane region" description="Helical" evidence="11">
    <location>
        <begin position="23"/>
        <end position="49"/>
    </location>
</feature>
<reference evidence="14" key="1">
    <citation type="journal article" date="2014" name="Genome Announc.">
        <title>Draft Genome Sequence of Mycobacterium triplex DSM 44626.</title>
        <authorList>
            <person name="Sassi M."/>
            <person name="Croce O."/>
            <person name="Robert C."/>
            <person name="Raoult D."/>
            <person name="Drancourt M."/>
        </authorList>
    </citation>
    <scope>NUCLEOTIDE SEQUENCE [LARGE SCALE GENOMIC DNA]</scope>
    <source>
        <strain evidence="14">DSM 44626</strain>
    </source>
</reference>
<evidence type="ECO:0000256" key="8">
    <source>
        <dbReference type="ARBA" id="ARBA00022989"/>
    </source>
</evidence>
<dbReference type="HOGENOM" id="CLU_000445_89_6_11"/>
<name>A0A024JR78_9MYCO</name>
<protein>
    <recommendedName>
        <fullName evidence="3">histidine kinase</fullName>
        <ecNumber evidence="3">2.7.13.3</ecNumber>
    </recommendedName>
</protein>
<evidence type="ECO:0000313" key="16">
    <source>
        <dbReference type="Proteomes" id="UP000193710"/>
    </source>
</evidence>
<dbReference type="InterPro" id="IPR004358">
    <property type="entry name" value="Sig_transdc_His_kin-like_C"/>
</dbReference>
<keyword evidence="8 11" id="KW-1133">Transmembrane helix</keyword>
<dbReference type="InterPro" id="IPR036097">
    <property type="entry name" value="HisK_dim/P_sf"/>
</dbReference>
<organism evidence="14">
    <name type="scientific">Mycobacterium triplex</name>
    <dbReference type="NCBI Taxonomy" id="47839"/>
    <lineage>
        <taxon>Bacteria</taxon>
        <taxon>Bacillati</taxon>
        <taxon>Actinomycetota</taxon>
        <taxon>Actinomycetes</taxon>
        <taxon>Mycobacteriales</taxon>
        <taxon>Mycobacteriaceae</taxon>
        <taxon>Mycobacterium</taxon>
        <taxon>Mycobacterium simiae complex</taxon>
    </lineage>
</organism>
<dbReference type="InterPro" id="IPR050428">
    <property type="entry name" value="TCS_sensor_his_kinase"/>
</dbReference>
<dbReference type="SUPFAM" id="SSF158472">
    <property type="entry name" value="HAMP domain-like"/>
    <property type="match status" value="1"/>
</dbReference>
<dbReference type="PRINTS" id="PR00344">
    <property type="entry name" value="BCTRLSENSOR"/>
</dbReference>
<keyword evidence="5" id="KW-0808">Transferase</keyword>